<reference evidence="2" key="1">
    <citation type="submission" date="2023-10" db="EMBL/GenBank/DDBJ databases">
        <authorList>
            <person name="Domelevo Entfellner J.-B."/>
        </authorList>
    </citation>
    <scope>NUCLEOTIDE SEQUENCE</scope>
</reference>
<dbReference type="InterPro" id="IPR053781">
    <property type="entry name" value="F-box_AtFBL13-like"/>
</dbReference>
<dbReference type="InterPro" id="IPR050232">
    <property type="entry name" value="FBL13/AtMIF1-like"/>
</dbReference>
<dbReference type="Gene3D" id="1.20.1280.50">
    <property type="match status" value="1"/>
</dbReference>
<proteinExistence type="predicted"/>
<dbReference type="PANTHER" id="PTHR31900">
    <property type="entry name" value="F-BOX/RNI SUPERFAMILY PROTEIN-RELATED"/>
    <property type="match status" value="1"/>
</dbReference>
<dbReference type="SUPFAM" id="SSF52047">
    <property type="entry name" value="RNI-like"/>
    <property type="match status" value="1"/>
</dbReference>
<keyword evidence="3" id="KW-1185">Reference proteome</keyword>
<dbReference type="PANTHER" id="PTHR31900:SF32">
    <property type="entry name" value="F-BOX_RNI_FBD-LIKE DOMAIN PROTEIN"/>
    <property type="match status" value="1"/>
</dbReference>
<dbReference type="InterPro" id="IPR006566">
    <property type="entry name" value="FBD"/>
</dbReference>
<dbReference type="Pfam" id="PF00646">
    <property type="entry name" value="F-box"/>
    <property type="match status" value="1"/>
</dbReference>
<gene>
    <name evidence="2" type="ORF">AYBTSS11_LOCUS17381</name>
</gene>
<feature type="domain" description="F-box" evidence="1">
    <location>
        <begin position="93"/>
        <end position="141"/>
    </location>
</feature>
<dbReference type="InterPro" id="IPR001810">
    <property type="entry name" value="F-box_dom"/>
</dbReference>
<evidence type="ECO:0000313" key="3">
    <source>
        <dbReference type="Proteomes" id="UP001189624"/>
    </source>
</evidence>
<evidence type="ECO:0000313" key="2">
    <source>
        <dbReference type="EMBL" id="CAJ1957769.1"/>
    </source>
</evidence>
<accession>A0AA86STD6</accession>
<dbReference type="AlphaFoldDB" id="A0AA86STD6"/>
<name>A0AA86STD6_9FABA</name>
<evidence type="ECO:0000259" key="1">
    <source>
        <dbReference type="PROSITE" id="PS50181"/>
    </source>
</evidence>
<dbReference type="Pfam" id="PF08387">
    <property type="entry name" value="FBD"/>
    <property type="match status" value="1"/>
</dbReference>
<dbReference type="Proteomes" id="UP001189624">
    <property type="component" value="Chromosome 5"/>
</dbReference>
<dbReference type="CDD" id="cd22160">
    <property type="entry name" value="F-box_AtFBL13-like"/>
    <property type="match status" value="1"/>
</dbReference>
<dbReference type="SUPFAM" id="SSF81383">
    <property type="entry name" value="F-box domain"/>
    <property type="match status" value="1"/>
</dbReference>
<protein>
    <recommendedName>
        <fullName evidence="1">F-box domain-containing protein</fullName>
    </recommendedName>
</protein>
<sequence length="538" mass="61554">MSFHFSLSGVQRKKDFKFVPVPSAVPKPSISLPRLGLSTTLTLLLSSHCFNFHTMMYNVLLICVVAYKKNIDLETSMNLYSSSSKMQKSNEDQDIISNLPDVIIGHILSLLSTREAVRTSVLSKRWEYMWTSITKLHFNDKEQYEYRTYIRKNSFLNSVYRVLLHLNSSSIQSLSVSISENYDPYHVNQWISALISRKVKEICIHSVKTFGISSNSTLWKSPYLENLTLSMKAYPIIIRRPTDYDMRVTVPTNVDFLSLTVLNLSGITLTCAPSNYMRDLILKFPALRKFETVDCTWLNVKLITLDMPKLEVLIISDTNVFTADGSPSVINLFALHLAEFSYSGFMSDASWFPLYIESIASANIYPRRCVAGVTEAQNAYFAYQFLRKLSNKVKCLKFEQPQVLVLAVPRLFSLPEFGKLSRLELRDKIMGPLLWILLGKSPWIETLTLQELIIFDHRLTSMSVPPCVACKLKVVNFGRFRGDEHELRFVKVVIENAQVLKRMSLTCEWTLCGPKLEEVREKIFSFKKSASSAVIELL</sequence>
<organism evidence="2 3">
    <name type="scientific">Sphenostylis stenocarpa</name>
    <dbReference type="NCBI Taxonomy" id="92480"/>
    <lineage>
        <taxon>Eukaryota</taxon>
        <taxon>Viridiplantae</taxon>
        <taxon>Streptophyta</taxon>
        <taxon>Embryophyta</taxon>
        <taxon>Tracheophyta</taxon>
        <taxon>Spermatophyta</taxon>
        <taxon>Magnoliopsida</taxon>
        <taxon>eudicotyledons</taxon>
        <taxon>Gunneridae</taxon>
        <taxon>Pentapetalae</taxon>
        <taxon>rosids</taxon>
        <taxon>fabids</taxon>
        <taxon>Fabales</taxon>
        <taxon>Fabaceae</taxon>
        <taxon>Papilionoideae</taxon>
        <taxon>50 kb inversion clade</taxon>
        <taxon>NPAAA clade</taxon>
        <taxon>indigoferoid/millettioid clade</taxon>
        <taxon>Phaseoleae</taxon>
        <taxon>Sphenostylis</taxon>
    </lineage>
</organism>
<dbReference type="EMBL" id="OY731402">
    <property type="protein sequence ID" value="CAJ1957769.1"/>
    <property type="molecule type" value="Genomic_DNA"/>
</dbReference>
<dbReference type="Gramene" id="rna-AYBTSS11_LOCUS17381">
    <property type="protein sequence ID" value="CAJ1957769.1"/>
    <property type="gene ID" value="gene-AYBTSS11_LOCUS17381"/>
</dbReference>
<dbReference type="PROSITE" id="PS50181">
    <property type="entry name" value="FBOX"/>
    <property type="match status" value="1"/>
</dbReference>
<dbReference type="InterPro" id="IPR036047">
    <property type="entry name" value="F-box-like_dom_sf"/>
</dbReference>